<evidence type="ECO:0000313" key="3">
    <source>
        <dbReference type="EMBL" id="MCY1013464.1"/>
    </source>
</evidence>
<feature type="domain" description="YscD cytoplasmic" evidence="2">
    <location>
        <begin position="365"/>
        <end position="450"/>
    </location>
</feature>
<dbReference type="AlphaFoldDB" id="A0A9X3F2L8"/>
<reference evidence="3" key="1">
    <citation type="submission" date="2022-11" db="EMBL/GenBank/DDBJ databases">
        <title>Minimal conservation of predation-associated metabolite biosynthetic gene clusters underscores biosynthetic potential of Myxococcota including descriptions for ten novel species: Archangium lansinium sp. nov., Myxococcus landrumus sp. nov., Nannocystis bai.</title>
        <authorList>
            <person name="Ahearne A."/>
            <person name="Stevens C."/>
            <person name="Phillips K."/>
        </authorList>
    </citation>
    <scope>NUCLEOTIDE SEQUENCE</scope>
    <source>
        <strain evidence="3">Na p29</strain>
    </source>
</reference>
<sequence length="630" mass="67629">MIVQPGPDVERRELLAVAFHDYPLDDALVACVVPVASPAAAAVISYENALCSLQVDEHGAAIREHHLDVVPAIASGELTGVHPATPGRVCTYLQSRRMVRYDLDQKVTRQLRMGRDDDALLAGMWLSGQETRLAVQVEDTSRYDDGGLVLGRIDVFDLAAGRRLGAAPLPKAREAGQGWAAGADVVAIAQDGGLRVFDAAMQPLADHPLTRAAKEALAEAGASEIHALRIHPSQPLAVLAACTADVMGVRDFTLHRVTWGRGGAPEVRRFAKLHAVGDLGFGAFAPVGDALDVRVATGGVTWMLLATGPYLLLDLGPSRGLQGAVVGPAALPRVRARHGPDRPVEPARRDSMSATRRGIIELCWGPQQGTKAIVSPGQSLTIGRDPQAGLCLDDPAVAPAHAAVEWDGAEARLRHLGGPALTLLSGQAVTTSAPLDHGEWIRVGGVDLLFHVEALTPAPWSREPADEAAAEAALTALQRVSGPLFAVLDTATEPRIAELVRESVAPWRSLFDGVEGARLADAAPHVVSLSADPRLCADLIREGWGYRWGVLLVSDRSLFEIRQHLRKFLLVQREGTPEATYFRFYDPDVLRVYLESCTPAELTQWFGGVVRCHLGEDLDSPTGWWRIDAR</sequence>
<dbReference type="InterPro" id="IPR032030">
    <property type="entry name" value="YscD_cytoplasmic_dom"/>
</dbReference>
<keyword evidence="4" id="KW-1185">Reference proteome</keyword>
<name>A0A9X3F2L8_9BACT</name>
<dbReference type="RefSeq" id="WP_267777431.1">
    <property type="nucleotide sequence ID" value="NZ_JAPNKE010000002.1"/>
</dbReference>
<dbReference type="CDD" id="cd00060">
    <property type="entry name" value="FHA"/>
    <property type="match status" value="1"/>
</dbReference>
<evidence type="ECO:0000259" key="2">
    <source>
        <dbReference type="Pfam" id="PF16697"/>
    </source>
</evidence>
<protein>
    <submittedName>
        <fullName evidence="3">DUF4123 domain-containing protein</fullName>
    </submittedName>
</protein>
<dbReference type="SUPFAM" id="SSF49879">
    <property type="entry name" value="SMAD/FHA domain"/>
    <property type="match status" value="1"/>
</dbReference>
<proteinExistence type="predicted"/>
<gene>
    <name evidence="3" type="ORF">OV079_49650</name>
</gene>
<accession>A0A9X3F2L8</accession>
<comment type="caution">
    <text evidence="3">The sequence shown here is derived from an EMBL/GenBank/DDBJ whole genome shotgun (WGS) entry which is preliminary data.</text>
</comment>
<dbReference type="Pfam" id="PF16697">
    <property type="entry name" value="Yop-YscD_cpl"/>
    <property type="match status" value="1"/>
</dbReference>
<feature type="domain" description="DUF4123" evidence="1">
    <location>
        <begin position="484"/>
        <end position="604"/>
    </location>
</feature>
<dbReference type="Pfam" id="PF13503">
    <property type="entry name" value="DUF4123"/>
    <property type="match status" value="1"/>
</dbReference>
<evidence type="ECO:0000259" key="1">
    <source>
        <dbReference type="Pfam" id="PF13503"/>
    </source>
</evidence>
<dbReference type="Proteomes" id="UP001150924">
    <property type="component" value="Unassembled WGS sequence"/>
</dbReference>
<evidence type="ECO:0000313" key="4">
    <source>
        <dbReference type="Proteomes" id="UP001150924"/>
    </source>
</evidence>
<dbReference type="EMBL" id="JAPNKE010000002">
    <property type="protein sequence ID" value="MCY1013464.1"/>
    <property type="molecule type" value="Genomic_DNA"/>
</dbReference>
<dbReference type="InterPro" id="IPR025391">
    <property type="entry name" value="DUF4123"/>
</dbReference>
<dbReference type="Gene3D" id="2.60.200.20">
    <property type="match status" value="1"/>
</dbReference>
<organism evidence="3 4">
    <name type="scientific">Nannocystis pusilla</name>
    <dbReference type="NCBI Taxonomy" id="889268"/>
    <lineage>
        <taxon>Bacteria</taxon>
        <taxon>Pseudomonadati</taxon>
        <taxon>Myxococcota</taxon>
        <taxon>Polyangia</taxon>
        <taxon>Nannocystales</taxon>
        <taxon>Nannocystaceae</taxon>
        <taxon>Nannocystis</taxon>
    </lineage>
</organism>
<dbReference type="InterPro" id="IPR008984">
    <property type="entry name" value="SMAD_FHA_dom_sf"/>
</dbReference>